<organism evidence="2 3">
    <name type="scientific">Diploscapter pachys</name>
    <dbReference type="NCBI Taxonomy" id="2018661"/>
    <lineage>
        <taxon>Eukaryota</taxon>
        <taxon>Metazoa</taxon>
        <taxon>Ecdysozoa</taxon>
        <taxon>Nematoda</taxon>
        <taxon>Chromadorea</taxon>
        <taxon>Rhabditida</taxon>
        <taxon>Rhabditina</taxon>
        <taxon>Rhabditomorpha</taxon>
        <taxon>Rhabditoidea</taxon>
        <taxon>Rhabditidae</taxon>
        <taxon>Diploscapter</taxon>
    </lineage>
</organism>
<dbReference type="STRING" id="2018661.A0A2A2JCP0"/>
<evidence type="ECO:0000313" key="3">
    <source>
        <dbReference type="Proteomes" id="UP000218231"/>
    </source>
</evidence>
<name>A0A2A2JCP0_9BILA</name>
<keyword evidence="1" id="KW-0812">Transmembrane</keyword>
<dbReference type="EMBL" id="LIAE01010535">
    <property type="protein sequence ID" value="PAV59282.1"/>
    <property type="molecule type" value="Genomic_DNA"/>
</dbReference>
<comment type="caution">
    <text evidence="2">The sequence shown here is derived from an EMBL/GenBank/DDBJ whole genome shotgun (WGS) entry which is preliminary data.</text>
</comment>
<dbReference type="Pfam" id="PF21525">
    <property type="entry name" value="Nlp36"/>
    <property type="match status" value="1"/>
</dbReference>
<dbReference type="OrthoDB" id="5786091at2759"/>
<accession>A0A2A2JCP0</accession>
<gene>
    <name evidence="2" type="ORF">WR25_18416</name>
</gene>
<feature type="transmembrane region" description="Helical" evidence="1">
    <location>
        <begin position="12"/>
        <end position="33"/>
    </location>
</feature>
<evidence type="ECO:0000256" key="1">
    <source>
        <dbReference type="SAM" id="Phobius"/>
    </source>
</evidence>
<dbReference type="Proteomes" id="UP000218231">
    <property type="component" value="Unassembled WGS sequence"/>
</dbReference>
<sequence>MPKQELELRDYLGAVAVWCVFFAFLFVFSITILNFCCVSKKDDVTVLEEWGHRKKLKMRLGPHRPSVIARAAYQKEFKEDENNKK</sequence>
<keyword evidence="1" id="KW-0472">Membrane</keyword>
<dbReference type="AlphaFoldDB" id="A0A2A2JCP0"/>
<proteinExistence type="predicted"/>
<keyword evidence="3" id="KW-1185">Reference proteome</keyword>
<keyword evidence="1" id="KW-1133">Transmembrane helix</keyword>
<evidence type="ECO:0000313" key="2">
    <source>
        <dbReference type="EMBL" id="PAV59282.1"/>
    </source>
</evidence>
<protein>
    <submittedName>
        <fullName evidence="2">Uncharacterized protein</fullName>
    </submittedName>
</protein>
<reference evidence="2 3" key="1">
    <citation type="journal article" date="2017" name="Curr. Biol.">
        <title>Genome architecture and evolution of a unichromosomal asexual nematode.</title>
        <authorList>
            <person name="Fradin H."/>
            <person name="Zegar C."/>
            <person name="Gutwein M."/>
            <person name="Lucas J."/>
            <person name="Kovtun M."/>
            <person name="Corcoran D."/>
            <person name="Baugh L.R."/>
            <person name="Kiontke K."/>
            <person name="Gunsalus K."/>
            <person name="Fitch D.H."/>
            <person name="Piano F."/>
        </authorList>
    </citation>
    <scope>NUCLEOTIDE SEQUENCE [LARGE SCALE GENOMIC DNA]</scope>
    <source>
        <strain evidence="2">PF1309</strain>
    </source>
</reference>